<evidence type="ECO:0000256" key="2">
    <source>
        <dbReference type="SAM" id="Phobius"/>
    </source>
</evidence>
<keyword evidence="2" id="KW-1133">Transmembrane helix</keyword>
<sequence length="162" mass="17149">MPLADKLSPAPREVRLAGALAALPSLGLLVFGVIVLVRGLREPALPGNNIYAEVGTYLVLGLLFLAAAVGLVLGKTWARSPGVVVGLMLVGIGWYILGPSGRPAWGVPLAILGIATLVLLFRRPARAWALGMQDGESEEDAAERGGLAGRRAERERREQEHD</sequence>
<reference evidence="4" key="1">
    <citation type="journal article" date="2019" name="Int. J. Syst. Evol. Microbiol.">
        <title>The Global Catalogue of Microorganisms (GCM) 10K type strain sequencing project: providing services to taxonomists for standard genome sequencing and annotation.</title>
        <authorList>
            <consortium name="The Broad Institute Genomics Platform"/>
            <consortium name="The Broad Institute Genome Sequencing Center for Infectious Disease"/>
            <person name="Wu L."/>
            <person name="Ma J."/>
        </authorList>
    </citation>
    <scope>NUCLEOTIDE SEQUENCE [LARGE SCALE GENOMIC DNA]</scope>
    <source>
        <strain evidence="4">CGMCC 4.7643</strain>
    </source>
</reference>
<keyword evidence="4" id="KW-1185">Reference proteome</keyword>
<organism evidence="3 4">
    <name type="scientific">Amycolatopsis samaneae</name>
    <dbReference type="NCBI Taxonomy" id="664691"/>
    <lineage>
        <taxon>Bacteria</taxon>
        <taxon>Bacillati</taxon>
        <taxon>Actinomycetota</taxon>
        <taxon>Actinomycetes</taxon>
        <taxon>Pseudonocardiales</taxon>
        <taxon>Pseudonocardiaceae</taxon>
        <taxon>Amycolatopsis</taxon>
    </lineage>
</organism>
<keyword evidence="2" id="KW-0472">Membrane</keyword>
<dbReference type="Proteomes" id="UP001597419">
    <property type="component" value="Unassembled WGS sequence"/>
</dbReference>
<gene>
    <name evidence="3" type="ORF">ACFSYJ_27110</name>
</gene>
<evidence type="ECO:0000313" key="3">
    <source>
        <dbReference type="EMBL" id="MFD2462305.1"/>
    </source>
</evidence>
<accession>A0ABW5GN65</accession>
<keyword evidence="2" id="KW-0812">Transmembrane</keyword>
<feature type="transmembrane region" description="Helical" evidence="2">
    <location>
        <begin position="16"/>
        <end position="37"/>
    </location>
</feature>
<name>A0ABW5GN65_9PSEU</name>
<feature type="region of interest" description="Disordered" evidence="1">
    <location>
        <begin position="134"/>
        <end position="162"/>
    </location>
</feature>
<protein>
    <recommendedName>
        <fullName evidence="5">Integral membrane protein</fullName>
    </recommendedName>
</protein>
<proteinExistence type="predicted"/>
<dbReference type="EMBL" id="JBHUKU010000015">
    <property type="protein sequence ID" value="MFD2462305.1"/>
    <property type="molecule type" value="Genomic_DNA"/>
</dbReference>
<evidence type="ECO:0000313" key="4">
    <source>
        <dbReference type="Proteomes" id="UP001597419"/>
    </source>
</evidence>
<feature type="transmembrane region" description="Helical" evidence="2">
    <location>
        <begin position="81"/>
        <end position="97"/>
    </location>
</feature>
<feature type="transmembrane region" description="Helical" evidence="2">
    <location>
        <begin position="57"/>
        <end position="74"/>
    </location>
</feature>
<feature type="compositionally biased region" description="Basic and acidic residues" evidence="1">
    <location>
        <begin position="150"/>
        <end position="162"/>
    </location>
</feature>
<evidence type="ECO:0008006" key="5">
    <source>
        <dbReference type="Google" id="ProtNLM"/>
    </source>
</evidence>
<dbReference type="RefSeq" id="WP_345401106.1">
    <property type="nucleotide sequence ID" value="NZ_BAABHG010000012.1"/>
</dbReference>
<evidence type="ECO:0000256" key="1">
    <source>
        <dbReference type="SAM" id="MobiDB-lite"/>
    </source>
</evidence>
<comment type="caution">
    <text evidence="3">The sequence shown here is derived from an EMBL/GenBank/DDBJ whole genome shotgun (WGS) entry which is preliminary data.</text>
</comment>
<feature type="transmembrane region" description="Helical" evidence="2">
    <location>
        <begin position="103"/>
        <end position="121"/>
    </location>
</feature>